<reference evidence="1 2" key="1">
    <citation type="submission" date="2014-07" db="EMBL/GenBank/DDBJ databases">
        <title>Methanogenic archaea and the global carbon cycle.</title>
        <authorList>
            <person name="Henriksen J.R."/>
            <person name="Luke J."/>
            <person name="Reinhart S."/>
            <person name="Benedict M.N."/>
            <person name="Youngblut N.D."/>
            <person name="Metcalf M.E."/>
            <person name="Whitaker R.J."/>
            <person name="Metcalf W.W."/>
        </authorList>
    </citation>
    <scope>NUCLEOTIDE SEQUENCE [LARGE SCALE GENOMIC DNA]</scope>
    <source>
        <strain evidence="1 2">Z-761</strain>
    </source>
</reference>
<dbReference type="RefSeq" id="WP_048119679.1">
    <property type="nucleotide sequence ID" value="NZ_CP009520.1"/>
</dbReference>
<organism evidence="1 2">
    <name type="scientific">Methanosarcina vacuolata Z-761</name>
    <dbReference type="NCBI Taxonomy" id="1434123"/>
    <lineage>
        <taxon>Archaea</taxon>
        <taxon>Methanobacteriati</taxon>
        <taxon>Methanobacteriota</taxon>
        <taxon>Stenosarchaea group</taxon>
        <taxon>Methanomicrobia</taxon>
        <taxon>Methanosarcinales</taxon>
        <taxon>Methanosarcinaceae</taxon>
        <taxon>Methanosarcina</taxon>
    </lineage>
</organism>
<dbReference type="PATRIC" id="fig|1434123.4.peg.1561"/>
<dbReference type="AlphaFoldDB" id="A0A0E3Q4Q7"/>
<accession>A0A0E3Q4Q7</accession>
<evidence type="ECO:0000313" key="1">
    <source>
        <dbReference type="EMBL" id="AKB43580.1"/>
    </source>
</evidence>
<dbReference type="EMBL" id="CP009520">
    <property type="protein sequence ID" value="AKB43580.1"/>
    <property type="molecule type" value="Genomic_DNA"/>
</dbReference>
<protein>
    <submittedName>
        <fullName evidence="1">Uncharacterized protein</fullName>
    </submittedName>
</protein>
<dbReference type="KEGG" id="mvc:MSVAZ_1311"/>
<name>A0A0E3Q4Q7_9EURY</name>
<evidence type="ECO:0000313" key="2">
    <source>
        <dbReference type="Proteomes" id="UP000033096"/>
    </source>
</evidence>
<dbReference type="Proteomes" id="UP000033096">
    <property type="component" value="Chromosome"/>
</dbReference>
<proteinExistence type="predicted"/>
<gene>
    <name evidence="1" type="ORF">MSVAZ_1311</name>
</gene>
<dbReference type="HOGENOM" id="CLU_759934_0_0_2"/>
<sequence length="371" mass="42694">MFWSKDYIVERLSKIPRTLEDISIEVFEGVPPTNDFLQKAGLSSENCTDASCVCKDSQINVNIEQAGMEKELIYPYVDDSVSNEFTVQSTQYQFMVPYEILDNNIRKEYRIFQPEELKAKFPAAYKQLMEIKQQSMEIKQQSEAKTQELISADYRFENESFLRYINTPKIIITSNSRIQASYDPTGKHVFANGVGVVLGDPTLYHYVTAVLNSSIAKAFPEVWRRKEVQSRGKLNSQMLKRFPIAFPKKEGIENVISTISRYLIYLNRQKKMAKAYAIPGYQELIDFYKRISDLLILDTYITNDLDPRLLDVLAENITASDGGFEYSDDINLLIGLQEIKKNILNSPDFGNCRFSNEFTNILATLKNNTVW</sequence>
<keyword evidence="2" id="KW-1185">Reference proteome</keyword>
<dbReference type="GeneID" id="24809731"/>